<protein>
    <submittedName>
        <fullName evidence="2">Uncharacterized protein</fullName>
    </submittedName>
</protein>
<dbReference type="AlphaFoldDB" id="A0AAV9VCX4"/>
<keyword evidence="3" id="KW-1185">Reference proteome</keyword>
<organism evidence="2 3">
    <name type="scientific">Orbilia blumenaviensis</name>
    <dbReference type="NCBI Taxonomy" id="1796055"/>
    <lineage>
        <taxon>Eukaryota</taxon>
        <taxon>Fungi</taxon>
        <taxon>Dikarya</taxon>
        <taxon>Ascomycota</taxon>
        <taxon>Pezizomycotina</taxon>
        <taxon>Orbiliomycetes</taxon>
        <taxon>Orbiliales</taxon>
        <taxon>Orbiliaceae</taxon>
        <taxon>Orbilia</taxon>
    </lineage>
</organism>
<feature type="compositionally biased region" description="Low complexity" evidence="1">
    <location>
        <begin position="231"/>
        <end position="254"/>
    </location>
</feature>
<feature type="region of interest" description="Disordered" evidence="1">
    <location>
        <begin position="219"/>
        <end position="300"/>
    </location>
</feature>
<gene>
    <name evidence="2" type="ORF">TWF730_008080</name>
</gene>
<dbReference type="Proteomes" id="UP001373714">
    <property type="component" value="Unassembled WGS sequence"/>
</dbReference>
<feature type="compositionally biased region" description="Polar residues" evidence="1">
    <location>
        <begin position="263"/>
        <end position="283"/>
    </location>
</feature>
<sequence>MPHLNFPEAIIILDDTPPNPGFTMLIDDLVKEDEELAQKVEEARDNKDEQIKIIMESETAHVLKLLREGKFPEALKARYRLTYCAEVERQKLVEHNETTREELITRFLAISVDIEELSNRIVAKYPKAGFRDGTLYTAAPVLSTLKRKSNIEIHNRTSQLWLIDGLKRQILKGDGDAMATVKAIELREEEWCQDLTEYLFVFRPRIKVHPKYVPKLEPIAEVDEPAESAEPTDLTEPTEPTEPTEATKSTEPTESIALVAGSEESTGTDETPSIETDSVSTEPQPDPVPAPREESIKLPKKKFSFRKRMIANITHRWLKLRAKLSKAASRGVSRKQANVA</sequence>
<accession>A0AAV9VCX4</accession>
<proteinExistence type="predicted"/>
<evidence type="ECO:0000313" key="2">
    <source>
        <dbReference type="EMBL" id="KAK6358761.1"/>
    </source>
</evidence>
<reference evidence="2 3" key="1">
    <citation type="submission" date="2019-10" db="EMBL/GenBank/DDBJ databases">
        <authorList>
            <person name="Palmer J.M."/>
        </authorList>
    </citation>
    <scope>NUCLEOTIDE SEQUENCE [LARGE SCALE GENOMIC DNA]</scope>
    <source>
        <strain evidence="2 3">TWF730</strain>
    </source>
</reference>
<dbReference type="EMBL" id="JAVHNS010000004">
    <property type="protein sequence ID" value="KAK6358761.1"/>
    <property type="molecule type" value="Genomic_DNA"/>
</dbReference>
<comment type="caution">
    <text evidence="2">The sequence shown here is derived from an EMBL/GenBank/DDBJ whole genome shotgun (WGS) entry which is preliminary data.</text>
</comment>
<evidence type="ECO:0000256" key="1">
    <source>
        <dbReference type="SAM" id="MobiDB-lite"/>
    </source>
</evidence>
<evidence type="ECO:0000313" key="3">
    <source>
        <dbReference type="Proteomes" id="UP001373714"/>
    </source>
</evidence>
<name>A0AAV9VCX4_9PEZI</name>